<accession>A0A5Q2MIG6</accession>
<dbReference type="InterPro" id="IPR050266">
    <property type="entry name" value="AB_hydrolase_sf"/>
</dbReference>
<gene>
    <name evidence="2" type="ORF">GEV26_16815</name>
</gene>
<dbReference type="PRINTS" id="PR00412">
    <property type="entry name" value="EPOXHYDRLASE"/>
</dbReference>
<dbReference type="PRINTS" id="PR00111">
    <property type="entry name" value="ABHYDROLASE"/>
</dbReference>
<protein>
    <submittedName>
        <fullName evidence="2">Alpha/beta fold hydrolase</fullName>
    </submittedName>
</protein>
<dbReference type="InterPro" id="IPR000073">
    <property type="entry name" value="AB_hydrolase_1"/>
</dbReference>
<proteinExistence type="predicted"/>
<evidence type="ECO:0000313" key="3">
    <source>
        <dbReference type="Proteomes" id="UP000392064"/>
    </source>
</evidence>
<dbReference type="InterPro" id="IPR000639">
    <property type="entry name" value="Epox_hydrolase-like"/>
</dbReference>
<dbReference type="Gene3D" id="3.40.50.1820">
    <property type="entry name" value="alpha/beta hydrolase"/>
    <property type="match status" value="1"/>
</dbReference>
<dbReference type="RefSeq" id="WP_153654708.1">
    <property type="nucleotide sequence ID" value="NZ_CP045737.1"/>
</dbReference>
<evidence type="ECO:0000313" key="2">
    <source>
        <dbReference type="EMBL" id="QGG42904.1"/>
    </source>
</evidence>
<sequence length="267" mass="28084">MQTVQVNGAELAYTDSGPTDGVPVLLSHSLFFDHSMFDDLRDKLVEAGHRVVAYDHRGQGASSPGTRDELAVDALTDDAAALIRALDLAPVHAVGNSLGGFVALRLAARHPDLLLSAAALGSSAEEEHQLEAFAPLVDLLCEVGGAEHVDTLLHIMFGDTSLAEQTPAVEHWRTSMAALGPSIGDAAWQVIHRGRIVEELADCRVPVLAIAGSEDHAYPPPISDINIAEAAAGSYRTVSAAGHSVALEQPDIVASHLLEHFAAAPVR</sequence>
<evidence type="ECO:0000259" key="1">
    <source>
        <dbReference type="Pfam" id="PF00561"/>
    </source>
</evidence>
<dbReference type="GO" id="GO:0016787">
    <property type="term" value="F:hydrolase activity"/>
    <property type="evidence" value="ECO:0007669"/>
    <property type="project" value="UniProtKB-KW"/>
</dbReference>
<dbReference type="PANTHER" id="PTHR43798">
    <property type="entry name" value="MONOACYLGLYCEROL LIPASE"/>
    <property type="match status" value="1"/>
</dbReference>
<dbReference type="AlphaFoldDB" id="A0A5Q2MIG6"/>
<dbReference type="Pfam" id="PF00561">
    <property type="entry name" value="Abhydrolase_1"/>
    <property type="match status" value="1"/>
</dbReference>
<dbReference type="SUPFAM" id="SSF53474">
    <property type="entry name" value="alpha/beta-Hydrolases"/>
    <property type="match status" value="1"/>
</dbReference>
<feature type="domain" description="AB hydrolase-1" evidence="1">
    <location>
        <begin position="23"/>
        <end position="129"/>
    </location>
</feature>
<dbReference type="InterPro" id="IPR029058">
    <property type="entry name" value="AB_hydrolase_fold"/>
</dbReference>
<keyword evidence="3" id="KW-1185">Reference proteome</keyword>
<dbReference type="KEGG" id="aef:GEV26_16815"/>
<organism evidence="2 3">
    <name type="scientific">Aeromicrobium yanjiei</name>
    <dbReference type="NCBI Taxonomy" id="2662028"/>
    <lineage>
        <taxon>Bacteria</taxon>
        <taxon>Bacillati</taxon>
        <taxon>Actinomycetota</taxon>
        <taxon>Actinomycetes</taxon>
        <taxon>Propionibacteriales</taxon>
        <taxon>Nocardioidaceae</taxon>
        <taxon>Aeromicrobium</taxon>
    </lineage>
</organism>
<reference evidence="2 3" key="1">
    <citation type="submission" date="2019-11" db="EMBL/GenBank/DDBJ databases">
        <authorList>
            <person name="Li J."/>
        </authorList>
    </citation>
    <scope>NUCLEOTIDE SEQUENCE [LARGE SCALE GENOMIC DNA]</scope>
    <source>
        <strain evidence="2 3">MF47</strain>
    </source>
</reference>
<keyword evidence="2" id="KW-0378">Hydrolase</keyword>
<dbReference type="Proteomes" id="UP000392064">
    <property type="component" value="Chromosome"/>
</dbReference>
<name>A0A5Q2MIG6_9ACTN</name>
<dbReference type="EMBL" id="CP045737">
    <property type="protein sequence ID" value="QGG42904.1"/>
    <property type="molecule type" value="Genomic_DNA"/>
</dbReference>